<dbReference type="Pfam" id="PF06580">
    <property type="entry name" value="His_kinase"/>
    <property type="match status" value="1"/>
</dbReference>
<dbReference type="Proteomes" id="UP000446768">
    <property type="component" value="Unassembled WGS sequence"/>
</dbReference>
<dbReference type="GO" id="GO:0016020">
    <property type="term" value="C:membrane"/>
    <property type="evidence" value="ECO:0007669"/>
    <property type="project" value="InterPro"/>
</dbReference>
<dbReference type="Gene3D" id="3.30.565.10">
    <property type="entry name" value="Histidine kinase-like ATPase, C-terminal domain"/>
    <property type="match status" value="1"/>
</dbReference>
<feature type="transmembrane region" description="Helical" evidence="1">
    <location>
        <begin position="115"/>
        <end position="135"/>
    </location>
</feature>
<dbReference type="RefSeq" id="WP_154372541.1">
    <property type="nucleotide sequence ID" value="NZ_WKJJ01000004.1"/>
</dbReference>
<dbReference type="AlphaFoldDB" id="A0A7X2IKZ7"/>
<keyword evidence="4" id="KW-1185">Reference proteome</keyword>
<dbReference type="PANTHER" id="PTHR34220:SF7">
    <property type="entry name" value="SENSOR HISTIDINE KINASE YPDA"/>
    <property type="match status" value="1"/>
</dbReference>
<dbReference type="SUPFAM" id="SSF55874">
    <property type="entry name" value="ATPase domain of HSP90 chaperone/DNA topoisomerase II/histidine kinase"/>
    <property type="match status" value="1"/>
</dbReference>
<evidence type="ECO:0000313" key="4">
    <source>
        <dbReference type="Proteomes" id="UP000446768"/>
    </source>
</evidence>
<dbReference type="InterPro" id="IPR050640">
    <property type="entry name" value="Bact_2-comp_sensor_kinase"/>
</dbReference>
<evidence type="ECO:0000259" key="2">
    <source>
        <dbReference type="Pfam" id="PF06580"/>
    </source>
</evidence>
<dbReference type="InterPro" id="IPR036890">
    <property type="entry name" value="HATPase_C_sf"/>
</dbReference>
<protein>
    <recommendedName>
        <fullName evidence="2">Signal transduction histidine kinase internal region domain-containing protein</fullName>
    </recommendedName>
</protein>
<feature type="transmembrane region" description="Helical" evidence="1">
    <location>
        <begin position="12"/>
        <end position="31"/>
    </location>
</feature>
<feature type="transmembrane region" description="Helical" evidence="1">
    <location>
        <begin position="43"/>
        <end position="63"/>
    </location>
</feature>
<organism evidence="3 4">
    <name type="scientific">Pseudoduganella rivuli</name>
    <dbReference type="NCBI Taxonomy" id="2666085"/>
    <lineage>
        <taxon>Bacteria</taxon>
        <taxon>Pseudomonadati</taxon>
        <taxon>Pseudomonadota</taxon>
        <taxon>Betaproteobacteria</taxon>
        <taxon>Burkholderiales</taxon>
        <taxon>Oxalobacteraceae</taxon>
        <taxon>Telluria group</taxon>
        <taxon>Pseudoduganella</taxon>
    </lineage>
</organism>
<dbReference type="GO" id="GO:0000155">
    <property type="term" value="F:phosphorelay sensor kinase activity"/>
    <property type="evidence" value="ECO:0007669"/>
    <property type="project" value="InterPro"/>
</dbReference>
<evidence type="ECO:0000256" key="1">
    <source>
        <dbReference type="SAM" id="Phobius"/>
    </source>
</evidence>
<feature type="domain" description="Signal transduction histidine kinase internal region" evidence="2">
    <location>
        <begin position="152"/>
        <end position="230"/>
    </location>
</feature>
<gene>
    <name evidence="3" type="ORF">GJ700_08415</name>
</gene>
<keyword evidence="1" id="KW-0812">Transmembrane</keyword>
<evidence type="ECO:0000313" key="3">
    <source>
        <dbReference type="EMBL" id="MRV71750.1"/>
    </source>
</evidence>
<comment type="caution">
    <text evidence="3">The sequence shown here is derived from an EMBL/GenBank/DDBJ whole genome shotgun (WGS) entry which is preliminary data.</text>
</comment>
<dbReference type="InterPro" id="IPR010559">
    <property type="entry name" value="Sig_transdc_His_kin_internal"/>
</dbReference>
<dbReference type="PANTHER" id="PTHR34220">
    <property type="entry name" value="SENSOR HISTIDINE KINASE YPDA"/>
    <property type="match status" value="1"/>
</dbReference>
<reference evidence="3 4" key="1">
    <citation type="submission" date="2019-11" db="EMBL/GenBank/DDBJ databases">
        <title>Novel species isolated from a subtropical stream in China.</title>
        <authorList>
            <person name="Lu H."/>
        </authorList>
    </citation>
    <scope>NUCLEOTIDE SEQUENCE [LARGE SCALE GENOMIC DNA]</scope>
    <source>
        <strain evidence="3 4">FT92W</strain>
    </source>
</reference>
<proteinExistence type="predicted"/>
<keyword evidence="1" id="KW-1133">Transmembrane helix</keyword>
<name>A0A7X2IKZ7_9BURK</name>
<sequence>MAHSEASRRGWFWLQMAIGWAPMWVLFTLMIMNVHDYALGRSAWMALRMIASAAVLGIGVHALTRRFPWPAPFRWQFPLVHMLAASLYAGSWIAAYSLIESVLRWRLAYLPGPGFSRFALTGIWLYVTITAVAYAQQAAQRSALAQAAAARAQLAALQSQLHPHFLFNALHTVVQLIPLDPATAARAAEQLAQLLRTALDERRDLVTLAEEWRFVQRYLAIEQLRFGDRLRVEATLPDEALDMLAPSFALQTLVENAVRHGAAPKVGPTVLDIRAGIVDGRLQLVVRDDGVGADTGAMAQSGGTGLRRLRERLACLYGAGATLEIDAGKGGVTATLSLPVTHGEDEHD</sequence>
<dbReference type="EMBL" id="WKJJ01000004">
    <property type="protein sequence ID" value="MRV71750.1"/>
    <property type="molecule type" value="Genomic_DNA"/>
</dbReference>
<feature type="transmembrane region" description="Helical" evidence="1">
    <location>
        <begin position="75"/>
        <end position="95"/>
    </location>
</feature>
<accession>A0A7X2IKZ7</accession>
<keyword evidence="1" id="KW-0472">Membrane</keyword>